<dbReference type="Gene3D" id="3.30.70.1710">
    <property type="match status" value="1"/>
</dbReference>
<dbReference type="Proteomes" id="UP000199128">
    <property type="component" value="Unassembled WGS sequence"/>
</dbReference>
<name>A0A1H9QZZ9_9ACTN</name>
<keyword evidence="2" id="KW-1283">Bacterial microcompartment</keyword>
<evidence type="ECO:0000313" key="6">
    <source>
        <dbReference type="Proteomes" id="UP000199128"/>
    </source>
</evidence>
<dbReference type="SUPFAM" id="SSF143414">
    <property type="entry name" value="CcmK-like"/>
    <property type="match status" value="1"/>
</dbReference>
<feature type="domain" description="BMC" evidence="4">
    <location>
        <begin position="8"/>
        <end position="92"/>
    </location>
</feature>
<accession>A0A1H9QZZ9</accession>
<dbReference type="InterPro" id="IPR037233">
    <property type="entry name" value="CcmK-like_sf"/>
</dbReference>
<organism evidence="5 6">
    <name type="scientific">Parafannyhessea umbonata</name>
    <dbReference type="NCBI Taxonomy" id="604330"/>
    <lineage>
        <taxon>Bacteria</taxon>
        <taxon>Bacillati</taxon>
        <taxon>Actinomycetota</taxon>
        <taxon>Coriobacteriia</taxon>
        <taxon>Coriobacteriales</taxon>
        <taxon>Atopobiaceae</taxon>
        <taxon>Parafannyhessea</taxon>
    </lineage>
</organism>
<dbReference type="PROSITE" id="PS51930">
    <property type="entry name" value="BMC_2"/>
    <property type="match status" value="1"/>
</dbReference>
<dbReference type="SMART" id="SM00877">
    <property type="entry name" value="BMC"/>
    <property type="match status" value="1"/>
</dbReference>
<evidence type="ECO:0000259" key="4">
    <source>
        <dbReference type="PROSITE" id="PS51930"/>
    </source>
</evidence>
<dbReference type="Pfam" id="PF00936">
    <property type="entry name" value="BMC"/>
    <property type="match status" value="1"/>
</dbReference>
<sequence length="99" mass="10231">MRYRGEEAIGLIETIGMVPAIYAADAMLKAGDTELVSYENVGSTLVTIIVKGDVAACEAAVRAGKEAAASIGKLTAANVMKRPVPPIGDVVSVHDVDCN</sequence>
<dbReference type="PANTHER" id="PTHR33941">
    <property type="entry name" value="PROPANEDIOL UTILIZATION PROTEIN PDUA"/>
    <property type="match status" value="1"/>
</dbReference>
<proteinExistence type="inferred from homology"/>
<comment type="similarity">
    <text evidence="3">Belongs to the bacterial microcompartments protein family.</text>
</comment>
<dbReference type="InterPro" id="IPR000249">
    <property type="entry name" value="BMC_dom"/>
</dbReference>
<dbReference type="GO" id="GO:0031469">
    <property type="term" value="C:bacterial microcompartment"/>
    <property type="evidence" value="ECO:0007669"/>
    <property type="project" value="UniProtKB-SubCell"/>
</dbReference>
<protein>
    <submittedName>
        <fullName evidence="5">BMC domain-containing protein</fullName>
    </submittedName>
</protein>
<dbReference type="InterPro" id="IPR050575">
    <property type="entry name" value="BMC_shell"/>
</dbReference>
<dbReference type="RefSeq" id="WP_091009674.1">
    <property type="nucleotide sequence ID" value="NZ_FOGP01000007.1"/>
</dbReference>
<reference evidence="6" key="1">
    <citation type="submission" date="2016-10" db="EMBL/GenBank/DDBJ databases">
        <authorList>
            <person name="Varghese N."/>
            <person name="Submissions S."/>
        </authorList>
    </citation>
    <scope>NUCLEOTIDE SEQUENCE [LARGE SCALE GENOMIC DNA]</scope>
    <source>
        <strain evidence="6">KHGC19</strain>
    </source>
</reference>
<dbReference type="CDD" id="cd07045">
    <property type="entry name" value="BMC_CcmK_like"/>
    <property type="match status" value="1"/>
</dbReference>
<dbReference type="InterPro" id="IPR044872">
    <property type="entry name" value="CcmK/CsoS1_BMC"/>
</dbReference>
<dbReference type="PANTHER" id="PTHR33941:SF11">
    <property type="entry name" value="BACTERIAL MICROCOMPARTMENT SHELL PROTEIN PDUJ"/>
    <property type="match status" value="1"/>
</dbReference>
<evidence type="ECO:0000313" key="5">
    <source>
        <dbReference type="EMBL" id="SER66040.1"/>
    </source>
</evidence>
<evidence type="ECO:0000256" key="2">
    <source>
        <dbReference type="ARBA" id="ARBA00024446"/>
    </source>
</evidence>
<evidence type="ECO:0000256" key="3">
    <source>
        <dbReference type="PROSITE-ProRule" id="PRU01278"/>
    </source>
</evidence>
<dbReference type="EMBL" id="FOGP01000007">
    <property type="protein sequence ID" value="SER66040.1"/>
    <property type="molecule type" value="Genomic_DNA"/>
</dbReference>
<gene>
    <name evidence="5" type="ORF">SAMN05216446_1617</name>
</gene>
<dbReference type="AlphaFoldDB" id="A0A1H9QZZ9"/>
<comment type="subcellular location">
    <subcellularLocation>
        <location evidence="1">Bacterial microcompartment</location>
    </subcellularLocation>
</comment>
<evidence type="ECO:0000256" key="1">
    <source>
        <dbReference type="ARBA" id="ARBA00024322"/>
    </source>
</evidence>